<dbReference type="PROSITE" id="PS01275">
    <property type="entry name" value="EFP"/>
    <property type="match status" value="1"/>
</dbReference>
<evidence type="ECO:0000256" key="7">
    <source>
        <dbReference type="HAMAP-Rule" id="MF_00141"/>
    </source>
</evidence>
<dbReference type="InterPro" id="IPR013185">
    <property type="entry name" value="Transl_elong_KOW-like"/>
</dbReference>
<evidence type="ECO:0000256" key="6">
    <source>
        <dbReference type="ARBA" id="ARBA00022917"/>
    </source>
</evidence>
<dbReference type="GO" id="GO:0043043">
    <property type="term" value="P:peptide biosynthetic process"/>
    <property type="evidence" value="ECO:0007669"/>
    <property type="project" value="InterPro"/>
</dbReference>
<dbReference type="SUPFAM" id="SSF50249">
    <property type="entry name" value="Nucleic acid-binding proteins"/>
    <property type="match status" value="2"/>
</dbReference>
<evidence type="ECO:0000256" key="2">
    <source>
        <dbReference type="ARBA" id="ARBA00004815"/>
    </source>
</evidence>
<proteinExistence type="inferred from homology"/>
<evidence type="ECO:0000259" key="10">
    <source>
        <dbReference type="SMART" id="SM00841"/>
    </source>
</evidence>
<feature type="domain" description="Elongation factor P C-terminal" evidence="10">
    <location>
        <begin position="129"/>
        <end position="184"/>
    </location>
</feature>
<keyword evidence="4 7" id="KW-0963">Cytoplasm</keyword>
<dbReference type="FunFam" id="2.30.30.30:FF:000003">
    <property type="entry name" value="Elongation factor P"/>
    <property type="match status" value="1"/>
</dbReference>
<reference evidence="12 13" key="1">
    <citation type="journal article" date="2015" name="MBio">
        <title>Genome-Resolved Metagenomic Analysis Reveals Roles for Candidate Phyla and Other Microbial Community Members in Biogeochemical Transformations in Oil Reservoirs.</title>
        <authorList>
            <person name="Hu P."/>
            <person name="Tom L."/>
            <person name="Singh A."/>
            <person name="Thomas B.C."/>
            <person name="Baker B.J."/>
            <person name="Piceno Y.M."/>
            <person name="Andersen G.L."/>
            <person name="Banfield J.F."/>
        </authorList>
    </citation>
    <scope>NUCLEOTIDE SEQUENCE [LARGE SCALE GENOMIC DNA]</scope>
    <source>
        <strain evidence="12">46_26</strain>
    </source>
</reference>
<dbReference type="PATRIC" id="fig|93930.3.peg.187"/>
<evidence type="ECO:0000313" key="13">
    <source>
        <dbReference type="Proteomes" id="UP000058636"/>
    </source>
</evidence>
<comment type="similarity">
    <text evidence="3 7 9">Belongs to the elongation factor P family.</text>
</comment>
<keyword evidence="6 7" id="KW-0648">Protein biosynthesis</keyword>
<dbReference type="PANTHER" id="PTHR30053">
    <property type="entry name" value="ELONGATION FACTOR P"/>
    <property type="match status" value="1"/>
</dbReference>
<evidence type="ECO:0000256" key="1">
    <source>
        <dbReference type="ARBA" id="ARBA00004496"/>
    </source>
</evidence>
<dbReference type="RefSeq" id="WP_011943598.1">
    <property type="nucleotide sequence ID" value="NZ_DAITJQ010000004.1"/>
</dbReference>
<dbReference type="HAMAP" id="MF_00141">
    <property type="entry name" value="EF_P"/>
    <property type="match status" value="1"/>
</dbReference>
<dbReference type="Pfam" id="PF01132">
    <property type="entry name" value="EFP"/>
    <property type="match status" value="1"/>
</dbReference>
<evidence type="ECO:0000256" key="4">
    <source>
        <dbReference type="ARBA" id="ARBA00022490"/>
    </source>
</evidence>
<dbReference type="InterPro" id="IPR013852">
    <property type="entry name" value="Transl_elong_P/YeiP_CS"/>
</dbReference>
<dbReference type="SUPFAM" id="SSF50104">
    <property type="entry name" value="Translation proteins SH3-like domain"/>
    <property type="match status" value="1"/>
</dbReference>
<dbReference type="Proteomes" id="UP000058636">
    <property type="component" value="Unassembled WGS sequence"/>
</dbReference>
<dbReference type="AlphaFoldDB" id="A0A117L2B3"/>
<dbReference type="InterPro" id="IPR001059">
    <property type="entry name" value="Transl_elong_P/YeiP_cen"/>
</dbReference>
<comment type="caution">
    <text evidence="12">The sequence shown here is derived from an EMBL/GenBank/DDBJ whole genome shotgun (WGS) entry which is preliminary data.</text>
</comment>
<dbReference type="CDD" id="cd05794">
    <property type="entry name" value="S1_EF-P_repeat_2"/>
    <property type="match status" value="1"/>
</dbReference>
<dbReference type="InterPro" id="IPR012340">
    <property type="entry name" value="NA-bd_OB-fold"/>
</dbReference>
<comment type="subcellular location">
    <subcellularLocation>
        <location evidence="1 7">Cytoplasm</location>
    </subcellularLocation>
</comment>
<evidence type="ECO:0000256" key="5">
    <source>
        <dbReference type="ARBA" id="ARBA00022768"/>
    </source>
</evidence>
<dbReference type="SMART" id="SM00841">
    <property type="entry name" value="Elong-fact-P_C"/>
    <property type="match status" value="1"/>
</dbReference>
<gene>
    <name evidence="7" type="primary">efp</name>
    <name evidence="12" type="ORF">XD57_1176</name>
</gene>
<dbReference type="InterPro" id="IPR014722">
    <property type="entry name" value="Rib_uL2_dom2"/>
</dbReference>
<dbReference type="FunFam" id="2.40.50.140:FF:000009">
    <property type="entry name" value="Elongation factor P"/>
    <property type="match status" value="1"/>
</dbReference>
<dbReference type="UniPathway" id="UPA00345"/>
<dbReference type="OMA" id="WSVVEFQ"/>
<protein>
    <recommendedName>
        <fullName evidence="7 8">Elongation factor P</fullName>
        <shortName evidence="7">EF-P</shortName>
    </recommendedName>
</protein>
<dbReference type="PIRSF" id="PIRSF005901">
    <property type="entry name" value="EF-P"/>
    <property type="match status" value="1"/>
</dbReference>
<feature type="domain" description="Translation elongation factor P/YeiP central" evidence="11">
    <location>
        <begin position="67"/>
        <end position="121"/>
    </location>
</feature>
<evidence type="ECO:0000256" key="9">
    <source>
        <dbReference type="RuleBase" id="RU004389"/>
    </source>
</evidence>
<evidence type="ECO:0000259" key="11">
    <source>
        <dbReference type="SMART" id="SM01185"/>
    </source>
</evidence>
<dbReference type="FunFam" id="2.40.50.140:FF:000004">
    <property type="entry name" value="Elongation factor P"/>
    <property type="match status" value="1"/>
</dbReference>
<dbReference type="InterPro" id="IPR020599">
    <property type="entry name" value="Transl_elong_fac_P/YeiP"/>
</dbReference>
<comment type="pathway">
    <text evidence="2 7">Protein biosynthesis; polypeptide chain elongation.</text>
</comment>
<dbReference type="Gene3D" id="2.30.30.30">
    <property type="match status" value="1"/>
</dbReference>
<dbReference type="GO" id="GO:0003746">
    <property type="term" value="F:translation elongation factor activity"/>
    <property type="evidence" value="ECO:0007669"/>
    <property type="project" value="UniProtKB-UniRule"/>
</dbReference>
<evidence type="ECO:0000313" key="12">
    <source>
        <dbReference type="EMBL" id="KUK22721.1"/>
    </source>
</evidence>
<dbReference type="Pfam" id="PF08207">
    <property type="entry name" value="EFP_N"/>
    <property type="match status" value="1"/>
</dbReference>
<dbReference type="InterPro" id="IPR011768">
    <property type="entry name" value="Transl_elongation_fac_P"/>
</dbReference>
<accession>A0A117L2B3</accession>
<evidence type="ECO:0000256" key="3">
    <source>
        <dbReference type="ARBA" id="ARBA00009479"/>
    </source>
</evidence>
<comment type="function">
    <text evidence="7">Involved in peptide bond synthesis. Stimulates efficient translation and peptide-bond synthesis on native or reconstituted 70S ribosomes in vitro. Probably functions indirectly by altering the affinity of the ribosome for aminoacyl-tRNA, thus increasing their reactivity as acceptors for peptidyl transferase.</text>
</comment>
<dbReference type="GO" id="GO:0005829">
    <property type="term" value="C:cytosol"/>
    <property type="evidence" value="ECO:0007669"/>
    <property type="project" value="UniProtKB-ARBA"/>
</dbReference>
<dbReference type="SMR" id="A0A117L2B3"/>
<dbReference type="NCBIfam" id="NF001810">
    <property type="entry name" value="PRK00529.1"/>
    <property type="match status" value="1"/>
</dbReference>
<dbReference type="CDD" id="cd04470">
    <property type="entry name" value="S1_EF-P_repeat_1"/>
    <property type="match status" value="1"/>
</dbReference>
<sequence length="185" mass="20796">MIEVGDLKKGMFIIYDGEIYRVLEASKHFMGRGSGLIRTKLKNVKTGLVREVNFPSGDKVPEAELSFRKAQYLYRDGDHYYFMTLDDYEQYALSEEEIGDAKYYLVENMEVDLVFHEGTPIGIELPTTVELTVVETEPSFKGDTVSGGGKPAVLETGLKITVPYFIEVGDKIKVDTRTGEYVGRA</sequence>
<keyword evidence="5 7" id="KW-0251">Elongation factor</keyword>
<dbReference type="Pfam" id="PF09285">
    <property type="entry name" value="Elong-fact-P_C"/>
    <property type="match status" value="1"/>
</dbReference>
<dbReference type="Gene3D" id="2.40.50.140">
    <property type="entry name" value="Nucleic acid-binding proteins"/>
    <property type="match status" value="2"/>
</dbReference>
<dbReference type="PANTHER" id="PTHR30053:SF12">
    <property type="entry name" value="ELONGATION FACTOR P (EF-P) FAMILY PROTEIN"/>
    <property type="match status" value="1"/>
</dbReference>
<dbReference type="SMART" id="SM01185">
    <property type="entry name" value="EFP"/>
    <property type="match status" value="1"/>
</dbReference>
<dbReference type="InterPro" id="IPR008991">
    <property type="entry name" value="Translation_prot_SH3-like_sf"/>
</dbReference>
<dbReference type="EMBL" id="LGFG01000103">
    <property type="protein sequence ID" value="KUK22721.1"/>
    <property type="molecule type" value="Genomic_DNA"/>
</dbReference>
<dbReference type="InterPro" id="IPR015365">
    <property type="entry name" value="Elong-fact-P_C"/>
</dbReference>
<name>A0A117L2B3_9THEM</name>
<organism evidence="12 13">
    <name type="scientific">Thermotoga petrophila</name>
    <dbReference type="NCBI Taxonomy" id="93929"/>
    <lineage>
        <taxon>Bacteria</taxon>
        <taxon>Thermotogati</taxon>
        <taxon>Thermotogota</taxon>
        <taxon>Thermotogae</taxon>
        <taxon>Thermotogales</taxon>
        <taxon>Thermotogaceae</taxon>
        <taxon>Thermotoga</taxon>
    </lineage>
</organism>
<evidence type="ECO:0000256" key="8">
    <source>
        <dbReference type="NCBIfam" id="TIGR00038"/>
    </source>
</evidence>
<dbReference type="NCBIfam" id="TIGR00038">
    <property type="entry name" value="efp"/>
    <property type="match status" value="1"/>
</dbReference>